<evidence type="ECO:0000313" key="1">
    <source>
        <dbReference type="EMBL" id="KAI3708952.1"/>
    </source>
</evidence>
<evidence type="ECO:0000313" key="2">
    <source>
        <dbReference type="Proteomes" id="UP001055811"/>
    </source>
</evidence>
<proteinExistence type="predicted"/>
<sequence>MFVMANLKEFPQAFHRAVGMFVMANLKEFPQAFHRAVGIRMFLLLITHRVHHCQLTFHRAVGMLISSCSPLFKLKNNLLLPLVQSQDPYMEMKRKEVH</sequence>
<comment type="caution">
    <text evidence="1">The sequence shown here is derived from an EMBL/GenBank/DDBJ whole genome shotgun (WGS) entry which is preliminary data.</text>
</comment>
<gene>
    <name evidence="1" type="ORF">L2E82_38571</name>
</gene>
<name>A0ACB9AFH1_CICIN</name>
<keyword evidence="2" id="KW-1185">Reference proteome</keyword>
<reference evidence="1 2" key="2">
    <citation type="journal article" date="2022" name="Mol. Ecol. Resour.">
        <title>The genomes of chicory, endive, great burdock and yacon provide insights into Asteraceae paleo-polyploidization history and plant inulin production.</title>
        <authorList>
            <person name="Fan W."/>
            <person name="Wang S."/>
            <person name="Wang H."/>
            <person name="Wang A."/>
            <person name="Jiang F."/>
            <person name="Liu H."/>
            <person name="Zhao H."/>
            <person name="Xu D."/>
            <person name="Zhang Y."/>
        </authorList>
    </citation>
    <scope>NUCLEOTIDE SEQUENCE [LARGE SCALE GENOMIC DNA]</scope>
    <source>
        <strain evidence="2">cv. Punajuju</strain>
        <tissue evidence="1">Leaves</tissue>
    </source>
</reference>
<dbReference type="Proteomes" id="UP001055811">
    <property type="component" value="Linkage Group LG07"/>
</dbReference>
<protein>
    <submittedName>
        <fullName evidence="1">Uncharacterized protein</fullName>
    </submittedName>
</protein>
<reference evidence="2" key="1">
    <citation type="journal article" date="2022" name="Mol. Ecol. Resour.">
        <title>The genomes of chicory, endive, great burdock and yacon provide insights into Asteraceae palaeo-polyploidization history and plant inulin production.</title>
        <authorList>
            <person name="Fan W."/>
            <person name="Wang S."/>
            <person name="Wang H."/>
            <person name="Wang A."/>
            <person name="Jiang F."/>
            <person name="Liu H."/>
            <person name="Zhao H."/>
            <person name="Xu D."/>
            <person name="Zhang Y."/>
        </authorList>
    </citation>
    <scope>NUCLEOTIDE SEQUENCE [LARGE SCALE GENOMIC DNA]</scope>
    <source>
        <strain evidence="2">cv. Punajuju</strain>
    </source>
</reference>
<accession>A0ACB9AFH1</accession>
<dbReference type="EMBL" id="CM042015">
    <property type="protein sequence ID" value="KAI3708952.1"/>
    <property type="molecule type" value="Genomic_DNA"/>
</dbReference>
<organism evidence="1 2">
    <name type="scientific">Cichorium intybus</name>
    <name type="common">Chicory</name>
    <dbReference type="NCBI Taxonomy" id="13427"/>
    <lineage>
        <taxon>Eukaryota</taxon>
        <taxon>Viridiplantae</taxon>
        <taxon>Streptophyta</taxon>
        <taxon>Embryophyta</taxon>
        <taxon>Tracheophyta</taxon>
        <taxon>Spermatophyta</taxon>
        <taxon>Magnoliopsida</taxon>
        <taxon>eudicotyledons</taxon>
        <taxon>Gunneridae</taxon>
        <taxon>Pentapetalae</taxon>
        <taxon>asterids</taxon>
        <taxon>campanulids</taxon>
        <taxon>Asterales</taxon>
        <taxon>Asteraceae</taxon>
        <taxon>Cichorioideae</taxon>
        <taxon>Cichorieae</taxon>
        <taxon>Cichoriinae</taxon>
        <taxon>Cichorium</taxon>
    </lineage>
</organism>